<dbReference type="GO" id="GO:0022857">
    <property type="term" value="F:transmembrane transporter activity"/>
    <property type="evidence" value="ECO:0007669"/>
    <property type="project" value="InterPro"/>
</dbReference>
<feature type="transmembrane region" description="Helical" evidence="8">
    <location>
        <begin position="119"/>
        <end position="137"/>
    </location>
</feature>
<feature type="transmembrane region" description="Helical" evidence="8">
    <location>
        <begin position="571"/>
        <end position="594"/>
    </location>
</feature>
<feature type="transmembrane region" description="Helical" evidence="8">
    <location>
        <begin position="62"/>
        <end position="82"/>
    </location>
</feature>
<comment type="subcellular location">
    <subcellularLocation>
        <location evidence="1">Cell membrane</location>
        <topology evidence="1">Multi-pass membrane protein</topology>
    </subcellularLocation>
</comment>
<feature type="transmembrane region" description="Helical" evidence="8">
    <location>
        <begin position="480"/>
        <end position="501"/>
    </location>
</feature>
<feature type="transmembrane region" description="Helical" evidence="8">
    <location>
        <begin position="276"/>
        <end position="297"/>
    </location>
</feature>
<feature type="transmembrane region" description="Helical" evidence="8">
    <location>
        <begin position="387"/>
        <end position="411"/>
    </location>
</feature>
<dbReference type="InterPro" id="IPR000522">
    <property type="entry name" value="ABC_transptr_permease_BtuC"/>
</dbReference>
<keyword evidence="3" id="KW-0813">Transport</keyword>
<feature type="transmembrane region" description="Helical" evidence="8">
    <location>
        <begin position="303"/>
        <end position="323"/>
    </location>
</feature>
<keyword evidence="7 8" id="KW-0472">Membrane</keyword>
<feature type="transmembrane region" description="Helical" evidence="8">
    <location>
        <begin position="639"/>
        <end position="657"/>
    </location>
</feature>
<dbReference type="SUPFAM" id="SSF81345">
    <property type="entry name" value="ABC transporter involved in vitamin B12 uptake, BtuC"/>
    <property type="match status" value="2"/>
</dbReference>
<evidence type="ECO:0000256" key="4">
    <source>
        <dbReference type="ARBA" id="ARBA00022475"/>
    </source>
</evidence>
<keyword evidence="5 8" id="KW-0812">Transmembrane</keyword>
<feature type="transmembrane region" description="Helical" evidence="8">
    <location>
        <begin position="144"/>
        <end position="167"/>
    </location>
</feature>
<evidence type="ECO:0000256" key="3">
    <source>
        <dbReference type="ARBA" id="ARBA00022448"/>
    </source>
</evidence>
<evidence type="ECO:0000256" key="8">
    <source>
        <dbReference type="SAM" id="Phobius"/>
    </source>
</evidence>
<comment type="similarity">
    <text evidence="2">Belongs to the binding-protein-dependent transport system permease family. FecCD subfamily.</text>
</comment>
<dbReference type="KEGG" id="naci:NUH88_18005"/>
<dbReference type="RefSeq" id="WP_257767840.1">
    <property type="nucleotide sequence ID" value="NZ_CP102480.1"/>
</dbReference>
<dbReference type="CDD" id="cd06550">
    <property type="entry name" value="TM_ABC_iron-siderophores_like"/>
    <property type="match status" value="2"/>
</dbReference>
<dbReference type="PANTHER" id="PTHR30472:SF37">
    <property type="entry name" value="FE(3+) DICITRATE TRANSPORT SYSTEM PERMEASE PROTEIN FECD-RELATED"/>
    <property type="match status" value="1"/>
</dbReference>
<gene>
    <name evidence="9" type="primary">fhuB</name>
    <name evidence="9" type="ORF">NUH88_18005</name>
</gene>
<sequence>MVSETLRRRGWGLLLLAATLLAVVANLGPDIAGLGTDRLFGALDAQDIDAVLMRFSLLPRLAMAPLCGGALGLAGALFQQVLRNPLASPSTLGIEAGAGLAIALAILYQPALLGWGRDAVALGGAAFASGIVFFLAARFGFRPLAVILGGLIVGFYLSALSSTLILLNDFRLSALFIWGSGSLSQQDWRPFLELLPRVGCCAILAALLVRPMTVLQLDEAARGLGLRIVAVRAGALGLAIALTAFTVSAVGIVGFLGLAAPAIARALGARKLRTRMLLAPLVGACLLTLTDQSLQLLTAATGLFLPAGAVTAVLGAPILFLLIRQLPAVPVAAAGQAALDLARRPAIRVFVPVALLLAALSLIAVFAGRDGHGRWVLDFGEELQPLLVWRLPRTLASGIAGALLALAGVILQRLLRNPMASPEVLGVNAGAGFGLLVALICLSAPGHIALTGAATAGAVGALGILLLAVRKAGLSGNRTLLAGVALATFLLALLSVATATGDPRAMHLLTWMAGSTYHADGTSAAIMFGAFVLTLPLLPLLARQIEQLSAGPALAMATGAQVRRIQFAALLLAGVVTAVASLTVGALSFVGLIAPQIVRQAGIQRCLPHMAGAMLTGAALLVAADFLGRTIHFPWQLPAGLLSALIGGPVLALVLMLRPRR</sequence>
<evidence type="ECO:0000256" key="6">
    <source>
        <dbReference type="ARBA" id="ARBA00022989"/>
    </source>
</evidence>
<dbReference type="PANTHER" id="PTHR30472">
    <property type="entry name" value="FERRIC ENTEROBACTIN TRANSPORT SYSTEM PERMEASE PROTEIN"/>
    <property type="match status" value="1"/>
</dbReference>
<evidence type="ECO:0000313" key="10">
    <source>
        <dbReference type="Proteomes" id="UP001060336"/>
    </source>
</evidence>
<evidence type="ECO:0000256" key="2">
    <source>
        <dbReference type="ARBA" id="ARBA00007935"/>
    </source>
</evidence>
<dbReference type="Pfam" id="PF01032">
    <property type="entry name" value="FecCD"/>
    <property type="match status" value="2"/>
</dbReference>
<dbReference type="NCBIfam" id="NF007866">
    <property type="entry name" value="PRK10577.1-2"/>
    <property type="match status" value="1"/>
</dbReference>
<name>A0A9J7ANS7_9PROT</name>
<keyword evidence="6 8" id="KW-1133">Transmembrane helix</keyword>
<proteinExistence type="inferred from homology"/>
<feature type="transmembrane region" description="Helical" evidence="8">
    <location>
        <begin position="94"/>
        <end position="113"/>
    </location>
</feature>
<dbReference type="InterPro" id="IPR037294">
    <property type="entry name" value="ABC_BtuC-like"/>
</dbReference>
<feature type="transmembrane region" description="Helical" evidence="8">
    <location>
        <begin position="448"/>
        <end position="468"/>
    </location>
</feature>
<organism evidence="9 10">
    <name type="scientific">Nisaea acidiphila</name>
    <dbReference type="NCBI Taxonomy" id="1862145"/>
    <lineage>
        <taxon>Bacteria</taxon>
        <taxon>Pseudomonadati</taxon>
        <taxon>Pseudomonadota</taxon>
        <taxon>Alphaproteobacteria</taxon>
        <taxon>Rhodospirillales</taxon>
        <taxon>Thalassobaculaceae</taxon>
        <taxon>Nisaea</taxon>
    </lineage>
</organism>
<dbReference type="AlphaFoldDB" id="A0A9J7ANS7"/>
<evidence type="ECO:0000256" key="5">
    <source>
        <dbReference type="ARBA" id="ARBA00022692"/>
    </source>
</evidence>
<evidence type="ECO:0000313" key="9">
    <source>
        <dbReference type="EMBL" id="UUX49283.1"/>
    </source>
</evidence>
<keyword evidence="4" id="KW-1003">Cell membrane</keyword>
<evidence type="ECO:0000256" key="1">
    <source>
        <dbReference type="ARBA" id="ARBA00004651"/>
    </source>
</evidence>
<dbReference type="GO" id="GO:0005886">
    <property type="term" value="C:plasma membrane"/>
    <property type="evidence" value="ECO:0007669"/>
    <property type="project" value="UniProtKB-SubCell"/>
</dbReference>
<feature type="transmembrane region" description="Helical" evidence="8">
    <location>
        <begin position="521"/>
        <end position="541"/>
    </location>
</feature>
<accession>A0A9J7ANS7</accession>
<dbReference type="GO" id="GO:0033214">
    <property type="term" value="P:siderophore-iron import into cell"/>
    <property type="evidence" value="ECO:0007669"/>
    <property type="project" value="TreeGrafter"/>
</dbReference>
<feature type="transmembrane region" description="Helical" evidence="8">
    <location>
        <begin position="349"/>
        <end position="367"/>
    </location>
</feature>
<protein>
    <submittedName>
        <fullName evidence="9">Fe(3+)-hydroxamate ABC transporter permease FhuB</fullName>
    </submittedName>
</protein>
<dbReference type="Gene3D" id="1.10.3470.10">
    <property type="entry name" value="ABC transporter involved in vitamin B12 uptake, BtuC"/>
    <property type="match status" value="2"/>
</dbReference>
<dbReference type="Proteomes" id="UP001060336">
    <property type="component" value="Chromosome"/>
</dbReference>
<reference evidence="9" key="1">
    <citation type="submission" date="2022-08" db="EMBL/GenBank/DDBJ databases">
        <title>Nisaea acidiphila sp. nov., isolated from a marine algal debris and emended description of the genus Nisaea Urios et al. 2008.</title>
        <authorList>
            <person name="Kwon K."/>
        </authorList>
    </citation>
    <scope>NUCLEOTIDE SEQUENCE</scope>
    <source>
        <strain evidence="9">MEBiC11861</strain>
    </source>
</reference>
<feature type="transmembrane region" description="Helical" evidence="8">
    <location>
        <begin position="423"/>
        <end position="442"/>
    </location>
</feature>
<evidence type="ECO:0000256" key="7">
    <source>
        <dbReference type="ARBA" id="ARBA00023136"/>
    </source>
</evidence>
<keyword evidence="10" id="KW-1185">Reference proteome</keyword>
<dbReference type="EMBL" id="CP102480">
    <property type="protein sequence ID" value="UUX49283.1"/>
    <property type="molecule type" value="Genomic_DNA"/>
</dbReference>